<dbReference type="PANTHER" id="PTHR10366:SF564">
    <property type="entry name" value="STEROL-4-ALPHA-CARBOXYLATE 3-DEHYDROGENASE, DECARBOXYLATING"/>
    <property type="match status" value="1"/>
</dbReference>
<dbReference type="Pfam" id="PF01370">
    <property type="entry name" value="Epimerase"/>
    <property type="match status" value="1"/>
</dbReference>
<keyword evidence="1" id="KW-0560">Oxidoreductase</keyword>
<keyword evidence="5" id="KW-1185">Reference proteome</keyword>
<dbReference type="SUPFAM" id="SSF51735">
    <property type="entry name" value="NAD(P)-binding Rossmann-fold domains"/>
    <property type="match status" value="1"/>
</dbReference>
<dbReference type="InterPro" id="IPR036291">
    <property type="entry name" value="NAD(P)-bd_dom_sf"/>
</dbReference>
<dbReference type="PANTHER" id="PTHR10366">
    <property type="entry name" value="NAD DEPENDENT EPIMERASE/DEHYDRATASE"/>
    <property type="match status" value="1"/>
</dbReference>
<accession>A0ABR4CE04</accession>
<dbReference type="Gene3D" id="3.40.50.720">
    <property type="entry name" value="NAD(P)-binding Rossmann-like Domain"/>
    <property type="match status" value="1"/>
</dbReference>
<comment type="similarity">
    <text evidence="2">Belongs to the NAD(P)-dependent epimerase/dehydratase family. Dihydroflavonol-4-reductase subfamily.</text>
</comment>
<organism evidence="4 5">
    <name type="scientific">Oculimacula yallundae</name>
    <dbReference type="NCBI Taxonomy" id="86028"/>
    <lineage>
        <taxon>Eukaryota</taxon>
        <taxon>Fungi</taxon>
        <taxon>Dikarya</taxon>
        <taxon>Ascomycota</taxon>
        <taxon>Pezizomycotina</taxon>
        <taxon>Leotiomycetes</taxon>
        <taxon>Helotiales</taxon>
        <taxon>Ploettnerulaceae</taxon>
        <taxon>Oculimacula</taxon>
    </lineage>
</organism>
<name>A0ABR4CE04_9HELO</name>
<evidence type="ECO:0000313" key="5">
    <source>
        <dbReference type="Proteomes" id="UP001595075"/>
    </source>
</evidence>
<evidence type="ECO:0000256" key="2">
    <source>
        <dbReference type="ARBA" id="ARBA00023445"/>
    </source>
</evidence>
<dbReference type="EMBL" id="JAZHXI010000009">
    <property type="protein sequence ID" value="KAL2068184.1"/>
    <property type="molecule type" value="Genomic_DNA"/>
</dbReference>
<evidence type="ECO:0000256" key="1">
    <source>
        <dbReference type="ARBA" id="ARBA00023002"/>
    </source>
</evidence>
<gene>
    <name evidence="4" type="ORF">VTL71DRAFT_16282</name>
</gene>
<evidence type="ECO:0000313" key="4">
    <source>
        <dbReference type="EMBL" id="KAL2068184.1"/>
    </source>
</evidence>
<sequence length="339" mass="36977">MPSSIFITGASGYIGFQTLVFALEAGYIVRASVRKSTQISKLSTHQRVRPYNDQLTFVVIPDLTDVEVLVQNLKGVDAMIHLASPLAVETNNYERDIVQPALGVTSSVLTAAKRTPTIKRVVITSSAVTLIPFSWLSAPTINLYTSASMIQSTSGPWNSAMEAYWSSKALSRTFAHDFLATEKPQFDIVQLLPSVVIGPDLLTETSVDVLTNTRAMALGPLLGQKAAAPLVGASVHVRDVAKAHVDALQASVPGNEDYVLTSDSPDGIRWDDVLSIAEKYFPEAIEKGILKMGGRLETTTWKIGTEDMEKAFGWRCTSFEDTVRDLIGLYIELVVKEQK</sequence>
<comment type="caution">
    <text evidence="4">The sequence shown here is derived from an EMBL/GenBank/DDBJ whole genome shotgun (WGS) entry which is preliminary data.</text>
</comment>
<reference evidence="4 5" key="1">
    <citation type="journal article" date="2024" name="Commun. Biol.">
        <title>Comparative genomic analysis of thermophilic fungi reveals convergent evolutionary adaptations and gene losses.</title>
        <authorList>
            <person name="Steindorff A.S."/>
            <person name="Aguilar-Pontes M.V."/>
            <person name="Robinson A.J."/>
            <person name="Andreopoulos B."/>
            <person name="LaButti K."/>
            <person name="Kuo A."/>
            <person name="Mondo S."/>
            <person name="Riley R."/>
            <person name="Otillar R."/>
            <person name="Haridas S."/>
            <person name="Lipzen A."/>
            <person name="Grimwood J."/>
            <person name="Schmutz J."/>
            <person name="Clum A."/>
            <person name="Reid I.D."/>
            <person name="Moisan M.C."/>
            <person name="Butler G."/>
            <person name="Nguyen T.T.M."/>
            <person name="Dewar K."/>
            <person name="Conant G."/>
            <person name="Drula E."/>
            <person name="Henrissat B."/>
            <person name="Hansel C."/>
            <person name="Singer S."/>
            <person name="Hutchinson M.I."/>
            <person name="de Vries R.P."/>
            <person name="Natvig D.O."/>
            <person name="Powell A.J."/>
            <person name="Tsang A."/>
            <person name="Grigoriev I.V."/>
        </authorList>
    </citation>
    <scope>NUCLEOTIDE SEQUENCE [LARGE SCALE GENOMIC DNA]</scope>
    <source>
        <strain evidence="4 5">CBS 494.80</strain>
    </source>
</reference>
<proteinExistence type="inferred from homology"/>
<feature type="domain" description="NAD-dependent epimerase/dehydratase" evidence="3">
    <location>
        <begin position="5"/>
        <end position="259"/>
    </location>
</feature>
<dbReference type="InterPro" id="IPR050425">
    <property type="entry name" value="NAD(P)_dehydrat-like"/>
</dbReference>
<protein>
    <recommendedName>
        <fullName evidence="3">NAD-dependent epimerase/dehydratase domain-containing protein</fullName>
    </recommendedName>
</protein>
<evidence type="ECO:0000259" key="3">
    <source>
        <dbReference type="Pfam" id="PF01370"/>
    </source>
</evidence>
<dbReference type="Proteomes" id="UP001595075">
    <property type="component" value="Unassembled WGS sequence"/>
</dbReference>
<dbReference type="InterPro" id="IPR001509">
    <property type="entry name" value="Epimerase_deHydtase"/>
</dbReference>